<accession>A0A517TCE1</accession>
<dbReference type="EMBL" id="CP036316">
    <property type="protein sequence ID" value="QDT66036.1"/>
    <property type="molecule type" value="Genomic_DNA"/>
</dbReference>
<dbReference type="Pfam" id="PF05685">
    <property type="entry name" value="Uma2"/>
    <property type="match status" value="1"/>
</dbReference>
<reference evidence="2 3" key="1">
    <citation type="submission" date="2019-02" db="EMBL/GenBank/DDBJ databases">
        <title>Deep-cultivation of Planctomycetes and their phenomic and genomic characterization uncovers novel biology.</title>
        <authorList>
            <person name="Wiegand S."/>
            <person name="Jogler M."/>
            <person name="Boedeker C."/>
            <person name="Pinto D."/>
            <person name="Vollmers J."/>
            <person name="Rivas-Marin E."/>
            <person name="Kohn T."/>
            <person name="Peeters S.H."/>
            <person name="Heuer A."/>
            <person name="Rast P."/>
            <person name="Oberbeckmann S."/>
            <person name="Bunk B."/>
            <person name="Jeske O."/>
            <person name="Meyerdierks A."/>
            <person name="Storesund J.E."/>
            <person name="Kallscheuer N."/>
            <person name="Luecker S."/>
            <person name="Lage O.M."/>
            <person name="Pohl T."/>
            <person name="Merkel B.J."/>
            <person name="Hornburger P."/>
            <person name="Mueller R.-W."/>
            <person name="Bruemmer F."/>
            <person name="Labrenz M."/>
            <person name="Spormann A.M."/>
            <person name="Op den Camp H."/>
            <person name="Overmann J."/>
            <person name="Amann R."/>
            <person name="Jetten M.S.M."/>
            <person name="Mascher T."/>
            <person name="Medema M.H."/>
            <person name="Devos D.P."/>
            <person name="Kaster A.-K."/>
            <person name="Ovreas L."/>
            <person name="Rohde M."/>
            <person name="Galperin M.Y."/>
            <person name="Jogler C."/>
        </authorList>
    </citation>
    <scope>NUCLEOTIDE SEQUENCE [LARGE SCALE GENOMIC DNA]</scope>
    <source>
        <strain evidence="2 3">V22</strain>
    </source>
</reference>
<gene>
    <name evidence="2" type="ORF">V22_33000</name>
</gene>
<dbReference type="Proteomes" id="UP000319976">
    <property type="component" value="Chromosome"/>
</dbReference>
<evidence type="ECO:0000313" key="2">
    <source>
        <dbReference type="EMBL" id="QDT66036.1"/>
    </source>
</evidence>
<dbReference type="SUPFAM" id="SSF52980">
    <property type="entry name" value="Restriction endonuclease-like"/>
    <property type="match status" value="1"/>
</dbReference>
<dbReference type="RefSeq" id="WP_145264813.1">
    <property type="nucleotide sequence ID" value="NZ_CP036316.1"/>
</dbReference>
<dbReference type="PANTHER" id="PTHR34107:SF4">
    <property type="entry name" value="SLL1222 PROTEIN"/>
    <property type="match status" value="1"/>
</dbReference>
<protein>
    <recommendedName>
        <fullName evidence="1">Putative restriction endonuclease domain-containing protein</fullName>
    </recommendedName>
</protein>
<dbReference type="KEGG" id="chya:V22_33000"/>
<name>A0A517TCE1_9PLAN</name>
<keyword evidence="3" id="KW-1185">Reference proteome</keyword>
<dbReference type="InterPro" id="IPR008538">
    <property type="entry name" value="Uma2"/>
</dbReference>
<dbReference type="Gene3D" id="3.90.1570.10">
    <property type="entry name" value="tt1808, chain A"/>
    <property type="match status" value="1"/>
</dbReference>
<dbReference type="InterPro" id="IPR012296">
    <property type="entry name" value="Nuclease_put_TT1808"/>
</dbReference>
<dbReference type="CDD" id="cd06260">
    <property type="entry name" value="DUF820-like"/>
    <property type="match status" value="1"/>
</dbReference>
<organism evidence="2 3">
    <name type="scientific">Calycomorphotria hydatis</name>
    <dbReference type="NCBI Taxonomy" id="2528027"/>
    <lineage>
        <taxon>Bacteria</taxon>
        <taxon>Pseudomonadati</taxon>
        <taxon>Planctomycetota</taxon>
        <taxon>Planctomycetia</taxon>
        <taxon>Planctomycetales</taxon>
        <taxon>Planctomycetaceae</taxon>
        <taxon>Calycomorphotria</taxon>
    </lineage>
</organism>
<dbReference type="InterPro" id="IPR011335">
    <property type="entry name" value="Restrct_endonuc-II-like"/>
</dbReference>
<dbReference type="AlphaFoldDB" id="A0A517TCE1"/>
<dbReference type="PANTHER" id="PTHR34107">
    <property type="entry name" value="SLL0198 PROTEIN-RELATED"/>
    <property type="match status" value="1"/>
</dbReference>
<feature type="domain" description="Putative restriction endonuclease" evidence="1">
    <location>
        <begin position="37"/>
        <end position="217"/>
    </location>
</feature>
<evidence type="ECO:0000313" key="3">
    <source>
        <dbReference type="Proteomes" id="UP000319976"/>
    </source>
</evidence>
<evidence type="ECO:0000259" key="1">
    <source>
        <dbReference type="Pfam" id="PF05685"/>
    </source>
</evidence>
<dbReference type="OrthoDB" id="1807117at2"/>
<proteinExistence type="predicted"/>
<sequence length="246" mass="27606">MSTTELPTEIEEDVPQAELLNEFDAFVRFPSPFKTMQEYREWAVSDSTPHRARVELVNGIVEVDMTREEINYHATLKLRLTTAMDVFVTKHDLGKVFPDGVSFTNEPVELGTSPDLMFAKWETIESGQVTFPEGSEKSGFQNRAIAVEGAPDLVIELVSVSSRKKDKKVKRESYAKAGIPEYWIIHASHRGIEFSVLNLHEGQYVDSPVDSEGKVNSAILGAEVQIQEKTDRAGMTDYTITLSHIQ</sequence>